<keyword evidence="1" id="KW-0812">Transmembrane</keyword>
<feature type="transmembrane region" description="Helical" evidence="1">
    <location>
        <begin position="97"/>
        <end position="117"/>
    </location>
</feature>
<feature type="transmembrane region" description="Helical" evidence="1">
    <location>
        <begin position="153"/>
        <end position="170"/>
    </location>
</feature>
<feature type="transmembrane region" description="Helical" evidence="1">
    <location>
        <begin position="220"/>
        <end position="241"/>
    </location>
</feature>
<gene>
    <name evidence="2" type="ORF">NM961_19855</name>
</gene>
<keyword evidence="1" id="KW-1133">Transmembrane helix</keyword>
<keyword evidence="3" id="KW-1185">Reference proteome</keyword>
<name>A0ABT1QXF5_9GAMM</name>
<sequence length="602" mass="65277">MSVPTLPVPALRRSVAPALFWLWAFAAHALTILLFSHPLPIADQWDTEGMLLFVPWVEGNLPLELLFGPHNEHRVFTKRVFDLLVFTLNGQQWDNQVLALANTAIYATTLTLLFGFVRSATQGLARRVLPGLLLLLPLLPFNYENTLWGFQSQFYFCFLFSVIALLHLARRPQLPAWGLVLLGCSLAALFSLASGVLLAATLALLVLLDRRAAVAPLRRYGVIALLLAVLAAGLLLLPHVPTDAVLKAQSLGEALSAVNRLASWPLPLLPLAWLPLLIWLGLQLKQRRRPETADVFFFGLAVWVLAQIAATAYGRGHTLTSLPSRYLDSLSFGVLANAYFACRLAGAAAPWPRARRLPAAAAAGAAGLAIAAGLGLETVKSVYLINQFHDSWQAREWVTAALVRGEAQAGDNPMLPYPHIENMPRFFSQPSMRRLLGIQDGRYQPLCARPDLARLSRAVCALQSLLPASPLPQFEAQPPGVAGNSSDCSLDLLAGLAQDDSLVRGAPLRFAGWVGPTARSALPPLADAAVVLVGNGAVYAAPSRLVHPRLDVARHFRPRPGYFWTGFSLIAGTQNVQPGDYAVWLRAGPGTLCRTGNLIRVS</sequence>
<evidence type="ECO:0000256" key="1">
    <source>
        <dbReference type="SAM" id="Phobius"/>
    </source>
</evidence>
<dbReference type="EMBL" id="JANFQO010000023">
    <property type="protein sequence ID" value="MCQ4166975.1"/>
    <property type="molecule type" value="Genomic_DNA"/>
</dbReference>
<dbReference type="RefSeq" id="WP_255916163.1">
    <property type="nucleotide sequence ID" value="NZ_JANFQO010000023.1"/>
</dbReference>
<protein>
    <recommendedName>
        <fullName evidence="4">Dolichyl-phosphate-mannose-protein mannosyltransferase</fullName>
    </recommendedName>
</protein>
<comment type="caution">
    <text evidence="2">The sequence shown here is derived from an EMBL/GenBank/DDBJ whole genome shotgun (WGS) entry which is preliminary data.</text>
</comment>
<keyword evidence="1" id="KW-0472">Membrane</keyword>
<reference evidence="2" key="1">
    <citation type="submission" date="2022-07" db="EMBL/GenBank/DDBJ databases">
        <title>Tahibacter sp., a new gammaproteobacterium isolated from the silt sample collected at pig farm.</title>
        <authorList>
            <person name="Chen H."/>
        </authorList>
    </citation>
    <scope>NUCLEOTIDE SEQUENCE</scope>
    <source>
        <strain evidence="2">P2K</strain>
    </source>
</reference>
<evidence type="ECO:0008006" key="4">
    <source>
        <dbReference type="Google" id="ProtNLM"/>
    </source>
</evidence>
<proteinExistence type="predicted"/>
<dbReference type="Proteomes" id="UP001165498">
    <property type="component" value="Unassembled WGS sequence"/>
</dbReference>
<evidence type="ECO:0000313" key="2">
    <source>
        <dbReference type="EMBL" id="MCQ4166975.1"/>
    </source>
</evidence>
<feature type="transmembrane region" description="Helical" evidence="1">
    <location>
        <begin position="20"/>
        <end position="42"/>
    </location>
</feature>
<feature type="transmembrane region" description="Helical" evidence="1">
    <location>
        <begin position="261"/>
        <end position="282"/>
    </location>
</feature>
<evidence type="ECO:0000313" key="3">
    <source>
        <dbReference type="Proteomes" id="UP001165498"/>
    </source>
</evidence>
<accession>A0ABT1QXF5</accession>
<feature type="transmembrane region" description="Helical" evidence="1">
    <location>
        <begin position="176"/>
        <end position="208"/>
    </location>
</feature>
<organism evidence="2 3">
    <name type="scientific">Tahibacter harae</name>
    <dbReference type="NCBI Taxonomy" id="2963937"/>
    <lineage>
        <taxon>Bacteria</taxon>
        <taxon>Pseudomonadati</taxon>
        <taxon>Pseudomonadota</taxon>
        <taxon>Gammaproteobacteria</taxon>
        <taxon>Lysobacterales</taxon>
        <taxon>Rhodanobacteraceae</taxon>
        <taxon>Tahibacter</taxon>
    </lineage>
</organism>
<feature type="transmembrane region" description="Helical" evidence="1">
    <location>
        <begin position="294"/>
        <end position="314"/>
    </location>
</feature>